<dbReference type="PANTHER" id="PTHR31225:SF240">
    <property type="entry name" value="(+)-DELTA-CADINENE SYNTHASE"/>
    <property type="match status" value="1"/>
</dbReference>
<dbReference type="Pfam" id="PF03936">
    <property type="entry name" value="Terpene_synth_C"/>
    <property type="match status" value="1"/>
</dbReference>
<evidence type="ECO:0000313" key="5">
    <source>
        <dbReference type="EMBL" id="TYH86945.1"/>
    </source>
</evidence>
<evidence type="ECO:0000256" key="2">
    <source>
        <dbReference type="ARBA" id="ARBA00022842"/>
    </source>
</evidence>
<dbReference type="PANTHER" id="PTHR31225">
    <property type="entry name" value="OS04G0344100 PROTEIN-RELATED"/>
    <property type="match status" value="1"/>
</dbReference>
<dbReference type="GO" id="GO:0010333">
    <property type="term" value="F:terpene synthase activity"/>
    <property type="evidence" value="ECO:0007669"/>
    <property type="project" value="InterPro"/>
</dbReference>
<keyword evidence="2" id="KW-0460">Magnesium</keyword>
<dbReference type="InterPro" id="IPR005630">
    <property type="entry name" value="Terpene_synthase_metal-bd"/>
</dbReference>
<evidence type="ECO:0000256" key="1">
    <source>
        <dbReference type="ARBA" id="ARBA00022723"/>
    </source>
</evidence>
<gene>
    <name evidence="5" type="ORF">ES332_D01G079700v1</name>
</gene>
<sequence length="401" mass="46632">MCSMYNVNRRSVNYHPSIWGDIFLSCPSKMKIDTATRQEYEELKQEITRMLMVATDGSSQKYRLIATIKRLGVSYLFEKEIEDALQTNFHHHEYKADQTLEWWKELDFATKLPFARDRLVECYFWILGVYFEPQYSFAREIMTKAIVMASTMDDIYDVHGTYEELELFTKAIERWDTSFIDGLPAYMKVFYEALFDLYEEMEKVMTKQGKSYRVQYAKEAMKQLSQVYFIEAKWYHENYVPTVEEYMKNALVSSGYPMVTITSFVGMGDVVTEETFNWASNNPKIVRASSMIARLMDDIVSHKFEQERGHCASAVECYMKQQGVSEEKACEELKKLIDAAWKDINQDMLFKPARAPFPVLTCVLNLAKVMDFLYKEGDGYTHVGNVTKAGITSLLVDPVSI</sequence>
<dbReference type="FunFam" id="1.10.600.10:FF:000007">
    <property type="entry name" value="Isoprene synthase, chloroplastic"/>
    <property type="match status" value="1"/>
</dbReference>
<dbReference type="SUPFAM" id="SSF48576">
    <property type="entry name" value="Terpenoid synthases"/>
    <property type="match status" value="1"/>
</dbReference>
<dbReference type="Pfam" id="PF01397">
    <property type="entry name" value="Terpene_synth"/>
    <property type="match status" value="1"/>
</dbReference>
<organism evidence="5 6">
    <name type="scientific">Gossypium tomentosum</name>
    <name type="common">Hawaiian cotton</name>
    <name type="synonym">Gossypium sandvicense</name>
    <dbReference type="NCBI Taxonomy" id="34277"/>
    <lineage>
        <taxon>Eukaryota</taxon>
        <taxon>Viridiplantae</taxon>
        <taxon>Streptophyta</taxon>
        <taxon>Embryophyta</taxon>
        <taxon>Tracheophyta</taxon>
        <taxon>Spermatophyta</taxon>
        <taxon>Magnoliopsida</taxon>
        <taxon>eudicotyledons</taxon>
        <taxon>Gunneridae</taxon>
        <taxon>Pentapetalae</taxon>
        <taxon>rosids</taxon>
        <taxon>malvids</taxon>
        <taxon>Malvales</taxon>
        <taxon>Malvaceae</taxon>
        <taxon>Malvoideae</taxon>
        <taxon>Gossypium</taxon>
    </lineage>
</organism>
<feature type="domain" description="Terpene synthase N-terminal" evidence="3">
    <location>
        <begin position="18"/>
        <end position="95"/>
    </location>
</feature>
<dbReference type="SUPFAM" id="SSF48239">
    <property type="entry name" value="Terpenoid cyclases/Protein prenyltransferases"/>
    <property type="match status" value="1"/>
</dbReference>
<dbReference type="InterPro" id="IPR008930">
    <property type="entry name" value="Terpenoid_cyclase/PrenylTrfase"/>
</dbReference>
<dbReference type="InterPro" id="IPR034741">
    <property type="entry name" value="Terpene_cyclase-like_1_C"/>
</dbReference>
<dbReference type="InterPro" id="IPR008949">
    <property type="entry name" value="Isoprenoid_synthase_dom_sf"/>
</dbReference>
<dbReference type="InterPro" id="IPR001906">
    <property type="entry name" value="Terpene_synth_N"/>
</dbReference>
<keyword evidence="6" id="KW-1185">Reference proteome</keyword>
<reference evidence="5 6" key="1">
    <citation type="submission" date="2019-07" db="EMBL/GenBank/DDBJ databases">
        <title>WGS assembly of Gossypium tomentosum.</title>
        <authorList>
            <person name="Chen Z.J."/>
            <person name="Sreedasyam A."/>
            <person name="Ando A."/>
            <person name="Song Q."/>
            <person name="De L."/>
            <person name="Hulse-Kemp A."/>
            <person name="Ding M."/>
            <person name="Ye W."/>
            <person name="Kirkbride R."/>
            <person name="Jenkins J."/>
            <person name="Plott C."/>
            <person name="Lovell J."/>
            <person name="Lin Y.-M."/>
            <person name="Vaughn R."/>
            <person name="Liu B."/>
            <person name="Li W."/>
            <person name="Simpson S."/>
            <person name="Scheffler B."/>
            <person name="Saski C."/>
            <person name="Grover C."/>
            <person name="Hu G."/>
            <person name="Conover J."/>
            <person name="Carlson J."/>
            <person name="Shu S."/>
            <person name="Boston L."/>
            <person name="Williams M."/>
            <person name="Peterson D."/>
            <person name="Mcgee K."/>
            <person name="Jones D."/>
            <person name="Wendel J."/>
            <person name="Stelly D."/>
            <person name="Grimwood J."/>
            <person name="Schmutz J."/>
        </authorList>
    </citation>
    <scope>NUCLEOTIDE SEQUENCE [LARGE SCALE GENOMIC DNA]</scope>
    <source>
        <strain evidence="5">7179.01</strain>
    </source>
</reference>
<evidence type="ECO:0000259" key="4">
    <source>
        <dbReference type="Pfam" id="PF03936"/>
    </source>
</evidence>
<dbReference type="Gene3D" id="1.10.600.10">
    <property type="entry name" value="Farnesyl Diphosphate Synthase"/>
    <property type="match status" value="1"/>
</dbReference>
<dbReference type="GO" id="GO:0000287">
    <property type="term" value="F:magnesium ion binding"/>
    <property type="evidence" value="ECO:0007669"/>
    <property type="project" value="InterPro"/>
</dbReference>
<protein>
    <submittedName>
        <fullName evidence="5">Uncharacterized protein</fullName>
    </submittedName>
</protein>
<name>A0A5D2M6G9_GOSTO</name>
<dbReference type="Proteomes" id="UP000322667">
    <property type="component" value="Chromosome D01"/>
</dbReference>
<dbReference type="CDD" id="cd00684">
    <property type="entry name" value="Terpene_cyclase_plant_C1"/>
    <property type="match status" value="1"/>
</dbReference>
<keyword evidence="1" id="KW-0479">Metal-binding</keyword>
<dbReference type="SFLD" id="SFLDG01019">
    <property type="entry name" value="Terpene_Cyclase_Like_1_C_Termi"/>
    <property type="match status" value="1"/>
</dbReference>
<evidence type="ECO:0000259" key="3">
    <source>
        <dbReference type="Pfam" id="PF01397"/>
    </source>
</evidence>
<evidence type="ECO:0000313" key="6">
    <source>
        <dbReference type="Proteomes" id="UP000322667"/>
    </source>
</evidence>
<dbReference type="InterPro" id="IPR050148">
    <property type="entry name" value="Terpene_synthase-like"/>
</dbReference>
<dbReference type="InterPro" id="IPR044814">
    <property type="entry name" value="Terpene_cyclase_plant_C1"/>
</dbReference>
<proteinExistence type="predicted"/>
<dbReference type="AlphaFoldDB" id="A0A5D2M6G9"/>
<dbReference type="SFLD" id="SFLDS00005">
    <property type="entry name" value="Isoprenoid_Synthase_Type_I"/>
    <property type="match status" value="1"/>
</dbReference>
<feature type="domain" description="Terpene synthase metal-binding" evidence="4">
    <location>
        <begin position="104"/>
        <end position="343"/>
    </location>
</feature>
<dbReference type="EMBL" id="CM017623">
    <property type="protein sequence ID" value="TYH86945.1"/>
    <property type="molecule type" value="Genomic_DNA"/>
</dbReference>
<dbReference type="GO" id="GO:0016102">
    <property type="term" value="P:diterpenoid biosynthetic process"/>
    <property type="evidence" value="ECO:0007669"/>
    <property type="project" value="InterPro"/>
</dbReference>
<accession>A0A5D2M6G9</accession>